<dbReference type="InterPro" id="IPR036291">
    <property type="entry name" value="NAD(P)-bd_dom_sf"/>
</dbReference>
<evidence type="ECO:0000256" key="1">
    <source>
        <dbReference type="ARBA" id="ARBA00023002"/>
    </source>
</evidence>
<dbReference type="Pfam" id="PF01408">
    <property type="entry name" value="GFO_IDH_MocA"/>
    <property type="match status" value="1"/>
</dbReference>
<keyword evidence="1" id="KW-0560">Oxidoreductase</keyword>
<dbReference type="PANTHER" id="PTHR42840:SF3">
    <property type="entry name" value="BINDING ROSSMANN FOLD OXIDOREDUCTASE, PUTATIVE (AFU_ORTHOLOGUE AFUA_2G10240)-RELATED"/>
    <property type="match status" value="1"/>
</dbReference>
<dbReference type="GO" id="GO:0005737">
    <property type="term" value="C:cytoplasm"/>
    <property type="evidence" value="ECO:0007669"/>
    <property type="project" value="TreeGrafter"/>
</dbReference>
<dbReference type="InterPro" id="IPR000683">
    <property type="entry name" value="Gfo/Idh/MocA-like_OxRdtase_N"/>
</dbReference>
<evidence type="ECO:0000313" key="4">
    <source>
        <dbReference type="EMBL" id="SVB15753.1"/>
    </source>
</evidence>
<name>A0A382BRR3_9ZZZZ</name>
<dbReference type="GO" id="GO:0000166">
    <property type="term" value="F:nucleotide binding"/>
    <property type="evidence" value="ECO:0007669"/>
    <property type="project" value="InterPro"/>
</dbReference>
<dbReference type="GO" id="GO:0016491">
    <property type="term" value="F:oxidoreductase activity"/>
    <property type="evidence" value="ECO:0007669"/>
    <property type="project" value="UniProtKB-KW"/>
</dbReference>
<protein>
    <recommendedName>
        <fullName evidence="5">Gfo/Idh/MocA-like oxidoreductase N-terminal domain-containing protein</fullName>
    </recommendedName>
</protein>
<evidence type="ECO:0008006" key="5">
    <source>
        <dbReference type="Google" id="ProtNLM"/>
    </source>
</evidence>
<dbReference type="AlphaFoldDB" id="A0A382BRR3"/>
<dbReference type="InterPro" id="IPR055170">
    <property type="entry name" value="GFO_IDH_MocA-like_dom"/>
</dbReference>
<accession>A0A382BRR3</accession>
<evidence type="ECO:0000259" key="2">
    <source>
        <dbReference type="Pfam" id="PF01408"/>
    </source>
</evidence>
<feature type="domain" description="GFO/IDH/MocA-like oxidoreductase" evidence="3">
    <location>
        <begin position="128"/>
        <end position="249"/>
    </location>
</feature>
<dbReference type="EMBL" id="UINC01030790">
    <property type="protein sequence ID" value="SVB15753.1"/>
    <property type="molecule type" value="Genomic_DNA"/>
</dbReference>
<dbReference type="SUPFAM" id="SSF51735">
    <property type="entry name" value="NAD(P)-binding Rossmann-fold domains"/>
    <property type="match status" value="1"/>
</dbReference>
<dbReference type="InterPro" id="IPR030827">
    <property type="entry name" value="Myo_inos_IolG"/>
</dbReference>
<proteinExistence type="predicted"/>
<dbReference type="GO" id="GO:0006740">
    <property type="term" value="P:NADPH regeneration"/>
    <property type="evidence" value="ECO:0007669"/>
    <property type="project" value="TreeGrafter"/>
</dbReference>
<sequence length="334" mass="37634">MHNFSLMGAGRIGKMHAANITSNPRCNLSYVYDVNKDFAHQVAKDNNAKVASSPEEAVNNSDVDAVFIASATPTHVEYITMGAKAGKAVFCEKPIDLDIKKVNECYETIKDFKVPIQIGFNRRFDNSHRKLKLAKDNGEIGNLEMIIITSRDPEPPGLDYLKAAGGFFRDTTIHDFDLSRFILGDDPIVEVSAYGSQLFSEDIKKVGDQDTAMFIMRSQKNVLIHINNSRRAVYGYDQRLEIFGSKGMMISNNQSPTSVEVFDNQRTYANDLIHFFFIERYDQAYKDELNDFVNTLENKNIPSVTFEDGRNALILANAAYESFETAKSVKVNFK</sequence>
<dbReference type="PANTHER" id="PTHR42840">
    <property type="entry name" value="NAD(P)-BINDING ROSSMANN-FOLD SUPERFAMILY PROTEIN-RELATED"/>
    <property type="match status" value="1"/>
</dbReference>
<gene>
    <name evidence="4" type="ORF">METZ01_LOCUS168607</name>
</gene>
<dbReference type="Pfam" id="PF22725">
    <property type="entry name" value="GFO_IDH_MocA_C3"/>
    <property type="match status" value="1"/>
</dbReference>
<evidence type="ECO:0000259" key="3">
    <source>
        <dbReference type="Pfam" id="PF22725"/>
    </source>
</evidence>
<dbReference type="SUPFAM" id="SSF55347">
    <property type="entry name" value="Glyceraldehyde-3-phosphate dehydrogenase-like, C-terminal domain"/>
    <property type="match status" value="1"/>
</dbReference>
<organism evidence="4">
    <name type="scientific">marine metagenome</name>
    <dbReference type="NCBI Taxonomy" id="408172"/>
    <lineage>
        <taxon>unclassified sequences</taxon>
        <taxon>metagenomes</taxon>
        <taxon>ecological metagenomes</taxon>
    </lineage>
</organism>
<dbReference type="Gene3D" id="3.40.50.720">
    <property type="entry name" value="NAD(P)-binding Rossmann-like Domain"/>
    <property type="match status" value="1"/>
</dbReference>
<dbReference type="NCBIfam" id="TIGR04380">
    <property type="entry name" value="myo_inos_iolG"/>
    <property type="match status" value="1"/>
</dbReference>
<reference evidence="4" key="1">
    <citation type="submission" date="2018-05" db="EMBL/GenBank/DDBJ databases">
        <authorList>
            <person name="Lanie J.A."/>
            <person name="Ng W.-L."/>
            <person name="Kazmierczak K.M."/>
            <person name="Andrzejewski T.M."/>
            <person name="Davidsen T.M."/>
            <person name="Wayne K.J."/>
            <person name="Tettelin H."/>
            <person name="Glass J.I."/>
            <person name="Rusch D."/>
            <person name="Podicherti R."/>
            <person name="Tsui H.-C.T."/>
            <person name="Winkler M.E."/>
        </authorList>
    </citation>
    <scope>NUCLEOTIDE SEQUENCE</scope>
</reference>
<dbReference type="Gene3D" id="3.30.360.10">
    <property type="entry name" value="Dihydrodipicolinate Reductase, domain 2"/>
    <property type="match status" value="1"/>
</dbReference>
<feature type="domain" description="Gfo/Idh/MocA-like oxidoreductase N-terminal" evidence="2">
    <location>
        <begin position="4"/>
        <end position="119"/>
    </location>
</feature>